<dbReference type="KEGG" id="lpav:PLANPX_5474"/>
<dbReference type="Proteomes" id="UP000326837">
    <property type="component" value="Chromosome"/>
</dbReference>
<protein>
    <submittedName>
        <fullName evidence="1">Uncharacterized protein</fullName>
    </submittedName>
</protein>
<sequence>MTRSKGQVRVYGIQREGGLEKLDRKQFMKKVMQAPRTIQKET</sequence>
<dbReference type="RefSeq" id="WP_261344408.1">
    <property type="nucleotide sequence ID" value="NZ_AP021861.1"/>
</dbReference>
<keyword evidence="2" id="KW-1185">Reference proteome</keyword>
<dbReference type="EMBL" id="AP021861">
    <property type="protein sequence ID" value="BBO35862.1"/>
    <property type="molecule type" value="Genomic_DNA"/>
</dbReference>
<evidence type="ECO:0000313" key="2">
    <source>
        <dbReference type="Proteomes" id="UP000326837"/>
    </source>
</evidence>
<reference evidence="2" key="1">
    <citation type="submission" date="2019-10" db="EMBL/GenBank/DDBJ databases">
        <title>Lacipirellula parvula gen. nov., sp. nov., representing a lineage of planctomycetes widespread in freshwater anoxic habitats, and description of the family Lacipirellulaceae.</title>
        <authorList>
            <person name="Dedysh S.N."/>
            <person name="Kulichevskaya I.S."/>
            <person name="Beletsky A.V."/>
            <person name="Rakitin A.L."/>
            <person name="Mardanov A.V."/>
            <person name="Ivanova A.A."/>
            <person name="Saltykova V.X."/>
            <person name="Rijpstra W.I.C."/>
            <person name="Sinninghe Damste J.S."/>
            <person name="Ravin N.V."/>
        </authorList>
    </citation>
    <scope>NUCLEOTIDE SEQUENCE [LARGE SCALE GENOMIC DNA]</scope>
    <source>
        <strain evidence="2">PX69</strain>
    </source>
</reference>
<dbReference type="AlphaFoldDB" id="A0A5K7XIG3"/>
<proteinExistence type="predicted"/>
<accession>A0A5K7XIG3</accession>
<evidence type="ECO:0000313" key="1">
    <source>
        <dbReference type="EMBL" id="BBO35862.1"/>
    </source>
</evidence>
<name>A0A5K7XIG3_9BACT</name>
<gene>
    <name evidence="1" type="ORF">PLANPX_5474</name>
</gene>
<organism evidence="1 2">
    <name type="scientific">Lacipirellula parvula</name>
    <dbReference type="NCBI Taxonomy" id="2650471"/>
    <lineage>
        <taxon>Bacteria</taxon>
        <taxon>Pseudomonadati</taxon>
        <taxon>Planctomycetota</taxon>
        <taxon>Planctomycetia</taxon>
        <taxon>Pirellulales</taxon>
        <taxon>Lacipirellulaceae</taxon>
        <taxon>Lacipirellula</taxon>
    </lineage>
</organism>